<evidence type="ECO:0000313" key="1">
    <source>
        <dbReference type="EMBL" id="CBX31440.1"/>
    </source>
</evidence>
<protein>
    <submittedName>
        <fullName evidence="1">Uncharacterized protein</fullName>
    </submittedName>
</protein>
<proteinExistence type="predicted"/>
<gene>
    <name evidence="1" type="ORF">N47_E49520</name>
</gene>
<sequence>MKQNITISIDKDLIQTGKVIAAQRGTSLTQMLRQEVEKIIRNARQYDTAKRKAIAAMKAGFCSD</sequence>
<accession>E1YJI6</accession>
<organism evidence="1">
    <name type="scientific">uncultured Desulfobacterium sp</name>
    <dbReference type="NCBI Taxonomy" id="201089"/>
    <lineage>
        <taxon>Bacteria</taxon>
        <taxon>Pseudomonadati</taxon>
        <taxon>Thermodesulfobacteriota</taxon>
        <taxon>Desulfobacteria</taxon>
        <taxon>Desulfobacterales</taxon>
        <taxon>Desulfobacteriaceae</taxon>
        <taxon>Desulfobacterium</taxon>
        <taxon>environmental samples</taxon>
    </lineage>
</organism>
<reference evidence="1" key="1">
    <citation type="journal article" date="2011" name="Environ. Microbiol.">
        <title>Genomic insights into the metabolic potential of the polycyclic aromatic hydrocarbon degrading sulfate-reducing Deltaproteobacterium N47.</title>
        <authorList>
            <person name="Bergmann F."/>
            <person name="Selesi D."/>
            <person name="Weinmaier T."/>
            <person name="Tischler P."/>
            <person name="Rattei T."/>
            <person name="Meckenstock R.U."/>
        </authorList>
    </citation>
    <scope>NUCLEOTIDE SEQUENCE</scope>
</reference>
<dbReference type="EMBL" id="FR695877">
    <property type="protein sequence ID" value="CBX31440.1"/>
    <property type="molecule type" value="Genomic_DNA"/>
</dbReference>
<dbReference type="Gene3D" id="3.40.190.10">
    <property type="entry name" value="Periplasmic binding protein-like II"/>
    <property type="match status" value="1"/>
</dbReference>
<dbReference type="AlphaFoldDB" id="E1YJI6"/>
<name>E1YJI6_9BACT</name>